<evidence type="ECO:0000256" key="5">
    <source>
        <dbReference type="ARBA" id="ARBA00023268"/>
    </source>
</evidence>
<dbReference type="WBParaSite" id="SPAL_0001584200.1">
    <property type="protein sequence ID" value="SPAL_0001584200.1"/>
    <property type="gene ID" value="SPAL_0001584200"/>
</dbReference>
<dbReference type="PANTHER" id="PTHR23309">
    <property type="entry name" value="3-HYDROXYACYL-COA DEHYROGENASE"/>
    <property type="match status" value="1"/>
</dbReference>
<dbReference type="InterPro" id="IPR006176">
    <property type="entry name" value="3-OHacyl-CoA_DH_NAD-bd"/>
</dbReference>
<evidence type="ECO:0000313" key="9">
    <source>
        <dbReference type="Proteomes" id="UP000046392"/>
    </source>
</evidence>
<evidence type="ECO:0000256" key="6">
    <source>
        <dbReference type="ARBA" id="ARBA00049556"/>
    </source>
</evidence>
<sequence length="441" mass="50284">MNNLDEETKNYIFDAINSSSKWKLPTTGESFDNVYDEIPTIETVGVIGGGTMGAGIAIALSNSDYKVILVEIDDKLLNDAKNRIKILLNREKEYKRLNEDNFKKIVENISYTVDFKLLSEADLVIEAVFECMQTKKKLFEKLKPILKKNCIVGSNTSSLDIDELANSIKPFNFIGIHFFNPSHVVKTIEIVYGNTTKGVSVAVGFEISARMNKYPILVKTCPGFLFNRLLFVYIGIVSELINTYGLYPSKIDEIFKKFGFLMGPLTMCDMNGLDVMNNVSRVVNFKLNELEKWLVNKGDYGRKTGRGYYIYSKKGEKMNNKEVEEKINSLKSKNVEEVGLINDKDIVEFVLFPYINEIFKCLEDGIVSNFSHIDLIILVGLGWPSKTGGPVRWAKNEIGLKKIVEKLDYWYSKYKHPCYKVCDFLYKEAMNNQSTIKKSKI</sequence>
<keyword evidence="4" id="KW-0456">Lyase</keyword>
<feature type="domain" description="3-hydroxyacyl-CoA dehydrogenase NAD binding" evidence="8">
    <location>
        <begin position="43"/>
        <end position="220"/>
    </location>
</feature>
<organism evidence="9 10">
    <name type="scientific">Strongyloides papillosus</name>
    <name type="common">Intestinal threadworm</name>
    <dbReference type="NCBI Taxonomy" id="174720"/>
    <lineage>
        <taxon>Eukaryota</taxon>
        <taxon>Metazoa</taxon>
        <taxon>Ecdysozoa</taxon>
        <taxon>Nematoda</taxon>
        <taxon>Chromadorea</taxon>
        <taxon>Rhabditida</taxon>
        <taxon>Tylenchina</taxon>
        <taxon>Panagrolaimomorpha</taxon>
        <taxon>Strongyloidoidea</taxon>
        <taxon>Strongyloididae</taxon>
        <taxon>Strongyloides</taxon>
    </lineage>
</organism>
<evidence type="ECO:0000256" key="1">
    <source>
        <dbReference type="ARBA" id="ARBA00005005"/>
    </source>
</evidence>
<protein>
    <submittedName>
        <fullName evidence="10">3HCDH_N domain-containing protein</fullName>
    </submittedName>
</protein>
<dbReference type="CDD" id="cd01983">
    <property type="entry name" value="SIMIBI"/>
    <property type="match status" value="1"/>
</dbReference>
<dbReference type="Pfam" id="PF00725">
    <property type="entry name" value="3HCDH"/>
    <property type="match status" value="1"/>
</dbReference>
<dbReference type="AlphaFoldDB" id="A0A0N5CD97"/>
<dbReference type="PANTHER" id="PTHR23309:SF49">
    <property type="entry name" value="PEROXISOMAL BIFUNCTIONAL ENZYME"/>
    <property type="match status" value="1"/>
</dbReference>
<dbReference type="GO" id="GO:0006635">
    <property type="term" value="P:fatty acid beta-oxidation"/>
    <property type="evidence" value="ECO:0007669"/>
    <property type="project" value="TreeGrafter"/>
</dbReference>
<dbReference type="SUPFAM" id="SSF51735">
    <property type="entry name" value="NAD(P)-binding Rossmann-fold domains"/>
    <property type="match status" value="1"/>
</dbReference>
<keyword evidence="5" id="KW-0511">Multifunctional enzyme</keyword>
<reference evidence="10" key="1">
    <citation type="submission" date="2017-02" db="UniProtKB">
        <authorList>
            <consortium name="WormBaseParasite"/>
        </authorList>
    </citation>
    <scope>IDENTIFICATION</scope>
</reference>
<comment type="catalytic activity">
    <reaction evidence="6">
        <text>a (3S)-3-hydroxyacyl-CoA + NAD(+) = a 3-oxoacyl-CoA + NADH + H(+)</text>
        <dbReference type="Rhea" id="RHEA:22432"/>
        <dbReference type="ChEBI" id="CHEBI:15378"/>
        <dbReference type="ChEBI" id="CHEBI:57318"/>
        <dbReference type="ChEBI" id="CHEBI:57540"/>
        <dbReference type="ChEBI" id="CHEBI:57945"/>
        <dbReference type="ChEBI" id="CHEBI:90726"/>
        <dbReference type="EC" id="1.1.1.35"/>
    </reaction>
</comment>
<evidence type="ECO:0000259" key="7">
    <source>
        <dbReference type="Pfam" id="PF00725"/>
    </source>
</evidence>
<dbReference type="GO" id="GO:0070403">
    <property type="term" value="F:NAD+ binding"/>
    <property type="evidence" value="ECO:0007669"/>
    <property type="project" value="InterPro"/>
</dbReference>
<keyword evidence="9" id="KW-1185">Reference proteome</keyword>
<keyword evidence="2" id="KW-0560">Oxidoreductase</keyword>
<dbReference type="GO" id="GO:0016829">
    <property type="term" value="F:lyase activity"/>
    <property type="evidence" value="ECO:0007669"/>
    <property type="project" value="UniProtKB-KW"/>
</dbReference>
<dbReference type="Pfam" id="PF02737">
    <property type="entry name" value="3HCDH_N"/>
    <property type="match status" value="1"/>
</dbReference>
<evidence type="ECO:0000313" key="10">
    <source>
        <dbReference type="WBParaSite" id="SPAL_0001584200.1"/>
    </source>
</evidence>
<feature type="domain" description="3-hydroxyacyl-CoA dehydrogenase C-terminal" evidence="7">
    <location>
        <begin position="223"/>
        <end position="311"/>
    </location>
</feature>
<dbReference type="STRING" id="174720.A0A0N5CD97"/>
<dbReference type="InterPro" id="IPR006108">
    <property type="entry name" value="3HC_DH_C"/>
</dbReference>
<dbReference type="InterPro" id="IPR036291">
    <property type="entry name" value="NAD(P)-bd_dom_sf"/>
</dbReference>
<dbReference type="GO" id="GO:0016853">
    <property type="term" value="F:isomerase activity"/>
    <property type="evidence" value="ECO:0007669"/>
    <property type="project" value="UniProtKB-KW"/>
</dbReference>
<proteinExistence type="predicted"/>
<name>A0A0N5CD97_STREA</name>
<dbReference type="GO" id="GO:0005777">
    <property type="term" value="C:peroxisome"/>
    <property type="evidence" value="ECO:0007669"/>
    <property type="project" value="TreeGrafter"/>
</dbReference>
<dbReference type="GO" id="GO:0003857">
    <property type="term" value="F:(3S)-3-hydroxyacyl-CoA dehydrogenase (NAD+) activity"/>
    <property type="evidence" value="ECO:0007669"/>
    <property type="project" value="UniProtKB-EC"/>
</dbReference>
<evidence type="ECO:0000259" key="8">
    <source>
        <dbReference type="Pfam" id="PF02737"/>
    </source>
</evidence>
<dbReference type="Proteomes" id="UP000046392">
    <property type="component" value="Unplaced"/>
</dbReference>
<dbReference type="FunFam" id="1.10.1040.50:FF:000006">
    <property type="entry name" value="Peroxisomal bifunctional enzyme"/>
    <property type="match status" value="1"/>
</dbReference>
<dbReference type="Gene3D" id="3.40.50.720">
    <property type="entry name" value="NAD(P)-binding Rossmann-like Domain"/>
    <property type="match status" value="1"/>
</dbReference>
<evidence type="ECO:0000256" key="4">
    <source>
        <dbReference type="ARBA" id="ARBA00023239"/>
    </source>
</evidence>
<evidence type="ECO:0000256" key="3">
    <source>
        <dbReference type="ARBA" id="ARBA00023235"/>
    </source>
</evidence>
<dbReference type="FunFam" id="3.40.50.720:FF:000009">
    <property type="entry name" value="Fatty oxidation complex, alpha subunit"/>
    <property type="match status" value="1"/>
</dbReference>
<dbReference type="Gene3D" id="1.10.1040.50">
    <property type="match status" value="1"/>
</dbReference>
<keyword evidence="3" id="KW-0413">Isomerase</keyword>
<dbReference type="SUPFAM" id="SSF48179">
    <property type="entry name" value="6-phosphogluconate dehydrogenase C-terminal domain-like"/>
    <property type="match status" value="2"/>
</dbReference>
<evidence type="ECO:0000256" key="2">
    <source>
        <dbReference type="ARBA" id="ARBA00023002"/>
    </source>
</evidence>
<comment type="pathway">
    <text evidence="1">Lipid metabolism; fatty acid beta-oxidation.</text>
</comment>
<dbReference type="InterPro" id="IPR008927">
    <property type="entry name" value="6-PGluconate_DH-like_C_sf"/>
</dbReference>
<accession>A0A0N5CD97</accession>